<dbReference type="EC" id="6.3.5.4" evidence="3"/>
<dbReference type="CDD" id="cd01991">
    <property type="entry name" value="Asn_synthase_B_C"/>
    <property type="match status" value="1"/>
</dbReference>
<dbReference type="Gene3D" id="3.40.50.620">
    <property type="entry name" value="HUPs"/>
    <property type="match status" value="2"/>
</dbReference>
<dbReference type="AlphaFoldDB" id="A0A7W9VT82"/>
<dbReference type="InterPro" id="IPR014729">
    <property type="entry name" value="Rossmann-like_a/b/a_fold"/>
</dbReference>
<name>A0A7W9VT82_9HYPH</name>
<dbReference type="RefSeq" id="WP_183826482.1">
    <property type="nucleotide sequence ID" value="NZ_JACHEU010000001.1"/>
</dbReference>
<comment type="similarity">
    <text evidence="2">Belongs to the asparagine synthetase family.</text>
</comment>
<keyword evidence="8" id="KW-0061">Asparagine biosynthesis</keyword>
<dbReference type="Proteomes" id="UP000533306">
    <property type="component" value="Unassembled WGS sequence"/>
</dbReference>
<dbReference type="NCBIfam" id="TIGR01536">
    <property type="entry name" value="asn_synth_AEB"/>
    <property type="match status" value="1"/>
</dbReference>
<keyword evidence="13" id="KW-1185">Reference proteome</keyword>
<dbReference type="SUPFAM" id="SSF56235">
    <property type="entry name" value="N-terminal nucleophile aminohydrolases (Ntn hydrolases)"/>
    <property type="match status" value="1"/>
</dbReference>
<feature type="active site" description="For GATase activity" evidence="8">
    <location>
        <position position="2"/>
    </location>
</feature>
<evidence type="ECO:0000259" key="11">
    <source>
        <dbReference type="PROSITE" id="PS51278"/>
    </source>
</evidence>
<evidence type="ECO:0000256" key="4">
    <source>
        <dbReference type="ARBA" id="ARBA00022741"/>
    </source>
</evidence>
<keyword evidence="5 9" id="KW-0067">ATP-binding</keyword>
<proteinExistence type="inferred from homology"/>
<dbReference type="GO" id="GO:0005829">
    <property type="term" value="C:cytosol"/>
    <property type="evidence" value="ECO:0007669"/>
    <property type="project" value="TreeGrafter"/>
</dbReference>
<dbReference type="PROSITE" id="PS51278">
    <property type="entry name" value="GATASE_TYPE_2"/>
    <property type="match status" value="1"/>
</dbReference>
<dbReference type="SUPFAM" id="SSF52402">
    <property type="entry name" value="Adenine nucleotide alpha hydrolases-like"/>
    <property type="match status" value="1"/>
</dbReference>
<dbReference type="GO" id="GO:0006529">
    <property type="term" value="P:asparagine biosynthetic process"/>
    <property type="evidence" value="ECO:0007669"/>
    <property type="project" value="UniProtKB-KW"/>
</dbReference>
<comment type="pathway">
    <text evidence="1">Amino-acid biosynthesis; L-asparagine biosynthesis; L-asparagine from L-aspartate (L-Gln route): step 1/1.</text>
</comment>
<dbReference type="GO" id="GO:0005524">
    <property type="term" value="F:ATP binding"/>
    <property type="evidence" value="ECO:0007669"/>
    <property type="project" value="UniProtKB-KW"/>
</dbReference>
<dbReference type="InterPro" id="IPR017932">
    <property type="entry name" value="GATase_2_dom"/>
</dbReference>
<feature type="domain" description="Glutamine amidotransferase type-2" evidence="11">
    <location>
        <begin position="2"/>
        <end position="213"/>
    </location>
</feature>
<dbReference type="InterPro" id="IPR006426">
    <property type="entry name" value="Asn_synth_AEB"/>
</dbReference>
<gene>
    <name evidence="12" type="ORF">HNR59_000869</name>
</gene>
<dbReference type="Pfam" id="PF00733">
    <property type="entry name" value="Asn_synthase"/>
    <property type="match status" value="1"/>
</dbReference>
<evidence type="ECO:0000256" key="10">
    <source>
        <dbReference type="PIRSR" id="PIRSR001589-3"/>
    </source>
</evidence>
<dbReference type="Pfam" id="PF13537">
    <property type="entry name" value="GATase_7"/>
    <property type="match status" value="1"/>
</dbReference>
<evidence type="ECO:0000313" key="12">
    <source>
        <dbReference type="EMBL" id="MBB6011524.1"/>
    </source>
</evidence>
<protein>
    <recommendedName>
        <fullName evidence="3">asparagine synthase (glutamine-hydrolyzing)</fullName>
        <ecNumber evidence="3">6.3.5.4</ecNumber>
    </recommendedName>
</protein>
<evidence type="ECO:0000313" key="13">
    <source>
        <dbReference type="Proteomes" id="UP000533306"/>
    </source>
</evidence>
<evidence type="ECO:0000256" key="6">
    <source>
        <dbReference type="ARBA" id="ARBA00022962"/>
    </source>
</evidence>
<evidence type="ECO:0000256" key="8">
    <source>
        <dbReference type="PIRSR" id="PIRSR001589-1"/>
    </source>
</evidence>
<organism evidence="12 13">
    <name type="scientific">Aquamicrobium lusatiense</name>
    <dbReference type="NCBI Taxonomy" id="89772"/>
    <lineage>
        <taxon>Bacteria</taxon>
        <taxon>Pseudomonadati</taxon>
        <taxon>Pseudomonadota</taxon>
        <taxon>Alphaproteobacteria</taxon>
        <taxon>Hyphomicrobiales</taxon>
        <taxon>Phyllobacteriaceae</taxon>
        <taxon>Aquamicrobium</taxon>
    </lineage>
</organism>
<keyword evidence="8" id="KW-0028">Amino-acid biosynthesis</keyword>
<accession>A0A7W9VT82</accession>
<feature type="binding site" evidence="9">
    <location>
        <begin position="365"/>
        <end position="366"/>
    </location>
    <ligand>
        <name>ATP</name>
        <dbReference type="ChEBI" id="CHEBI:30616"/>
    </ligand>
</feature>
<feature type="binding site" evidence="9">
    <location>
        <position position="291"/>
    </location>
    <ligand>
        <name>ATP</name>
        <dbReference type="ChEBI" id="CHEBI:30616"/>
    </ligand>
</feature>
<evidence type="ECO:0000256" key="5">
    <source>
        <dbReference type="ARBA" id="ARBA00022840"/>
    </source>
</evidence>
<dbReference type="InterPro" id="IPR033738">
    <property type="entry name" value="AsnB_N"/>
</dbReference>
<feature type="binding site" evidence="9">
    <location>
        <position position="264"/>
    </location>
    <ligand>
        <name>ATP</name>
        <dbReference type="ChEBI" id="CHEBI:30616"/>
    </ligand>
</feature>
<dbReference type="InterPro" id="IPR029055">
    <property type="entry name" value="Ntn_hydrolases_N"/>
</dbReference>
<keyword evidence="12" id="KW-0436">Ligase</keyword>
<dbReference type="GO" id="GO:0004066">
    <property type="term" value="F:asparagine synthase (glutamine-hydrolyzing) activity"/>
    <property type="evidence" value="ECO:0007669"/>
    <property type="project" value="UniProtKB-EC"/>
</dbReference>
<dbReference type="CDD" id="cd00712">
    <property type="entry name" value="AsnB"/>
    <property type="match status" value="1"/>
</dbReference>
<dbReference type="PANTHER" id="PTHR43284">
    <property type="entry name" value="ASPARAGINE SYNTHETASE (GLUTAMINE-HYDROLYZING)"/>
    <property type="match status" value="1"/>
</dbReference>
<evidence type="ECO:0000256" key="1">
    <source>
        <dbReference type="ARBA" id="ARBA00005187"/>
    </source>
</evidence>
<evidence type="ECO:0000256" key="2">
    <source>
        <dbReference type="ARBA" id="ARBA00005752"/>
    </source>
</evidence>
<reference evidence="12 13" key="1">
    <citation type="submission" date="2020-08" db="EMBL/GenBank/DDBJ databases">
        <title>Genomic Encyclopedia of Type Strains, Phase IV (KMG-IV): sequencing the most valuable type-strain genomes for metagenomic binning, comparative biology and taxonomic classification.</title>
        <authorList>
            <person name="Goeker M."/>
        </authorList>
    </citation>
    <scope>NUCLEOTIDE SEQUENCE [LARGE SCALE GENOMIC DNA]</scope>
    <source>
        <strain evidence="12 13">DSM 11099</strain>
    </source>
</reference>
<sequence>MCGIAGYHGHLPAGEAQALLQRMCAAIAHRGPDGQGIHVEAEVGFGHRRLAIIDLSEDGAQPMANDDGTVRVTYNGEIFNHVELRSMLEARGRRFRTSSDTEVLLRLYEEFGAECISHINGDFAFAIWDGARRRLLLARDRMGVRPLFHTMHEGRFYFASEAKALFAVPGIAPEIDPVALDQIFTLWAPIAPRTAFKGIFELPPAHLMIVEEGRTELRPYWALSFPDAGDGDNRSRAALAEELRTLLEDATRIRLRADVEVGSLLSGGLDSSVITALAARLAPGRLRSFGVTFDDPEFDESAWQQTMAQALGVTHHAVACRAGDIAAMFPAVIRHCERSVLRTAPAPLYRLARSVREQSVKVVLSGEGADEIFAGYDIFREARIRRFCGRQPESRTRPHLFRRIYPYLPSLQQQSPEYLAAFFGVGVDSPEDPLFSHRPRFRTTAGGKMFFSPELRSTLAGYDAAGELASLLPDDFRRWHPLHQAQYLETRLLLPGYILSSQGDRMAMAHGVEGRFPFLDHRMVEFASRLPPEAKLNGLREKHILREAATGLLPPTIANRPKQPYRAPDSASFRDANYAADLLSPAAISATGLFNPATIAKLLEKSRRSGLSGFRDNAAFVGILSTQLLSKDLPKPAPSGA</sequence>
<comment type="catalytic activity">
    <reaction evidence="7">
        <text>L-aspartate + L-glutamine + ATP + H2O = L-asparagine + L-glutamate + AMP + diphosphate + H(+)</text>
        <dbReference type="Rhea" id="RHEA:12228"/>
        <dbReference type="ChEBI" id="CHEBI:15377"/>
        <dbReference type="ChEBI" id="CHEBI:15378"/>
        <dbReference type="ChEBI" id="CHEBI:29985"/>
        <dbReference type="ChEBI" id="CHEBI:29991"/>
        <dbReference type="ChEBI" id="CHEBI:30616"/>
        <dbReference type="ChEBI" id="CHEBI:33019"/>
        <dbReference type="ChEBI" id="CHEBI:58048"/>
        <dbReference type="ChEBI" id="CHEBI:58359"/>
        <dbReference type="ChEBI" id="CHEBI:456215"/>
        <dbReference type="EC" id="6.3.5.4"/>
    </reaction>
</comment>
<dbReference type="InterPro" id="IPR051786">
    <property type="entry name" value="ASN_synthetase/amidase"/>
</dbReference>
<keyword evidence="6 8" id="KW-0315">Glutamine amidotransferase</keyword>
<keyword evidence="4 9" id="KW-0547">Nucleotide-binding</keyword>
<dbReference type="Gene3D" id="3.60.20.10">
    <property type="entry name" value="Glutamine Phosphoribosylpyrophosphate, subunit 1, domain 1"/>
    <property type="match status" value="1"/>
</dbReference>
<dbReference type="PANTHER" id="PTHR43284:SF1">
    <property type="entry name" value="ASPARAGINE SYNTHETASE"/>
    <property type="match status" value="1"/>
</dbReference>
<feature type="binding site" evidence="9">
    <location>
        <position position="100"/>
    </location>
    <ligand>
        <name>L-glutamine</name>
        <dbReference type="ChEBI" id="CHEBI:58359"/>
    </ligand>
</feature>
<dbReference type="InterPro" id="IPR001962">
    <property type="entry name" value="Asn_synthase"/>
</dbReference>
<dbReference type="PIRSF" id="PIRSF001589">
    <property type="entry name" value="Asn_synthetase_glu-h"/>
    <property type="match status" value="1"/>
</dbReference>
<dbReference type="EMBL" id="JACHEU010000001">
    <property type="protein sequence ID" value="MBB6011524.1"/>
    <property type="molecule type" value="Genomic_DNA"/>
</dbReference>
<comment type="caution">
    <text evidence="12">The sequence shown here is derived from an EMBL/GenBank/DDBJ whole genome shotgun (WGS) entry which is preliminary data.</text>
</comment>
<evidence type="ECO:0000256" key="7">
    <source>
        <dbReference type="ARBA" id="ARBA00048741"/>
    </source>
</evidence>
<evidence type="ECO:0000256" key="3">
    <source>
        <dbReference type="ARBA" id="ARBA00012737"/>
    </source>
</evidence>
<feature type="site" description="Important for beta-aspartyl-AMP intermediate formation" evidence="10">
    <location>
        <position position="367"/>
    </location>
</feature>
<evidence type="ECO:0000256" key="9">
    <source>
        <dbReference type="PIRSR" id="PIRSR001589-2"/>
    </source>
</evidence>